<dbReference type="RefSeq" id="WP_279964217.1">
    <property type="nucleotide sequence ID" value="NZ_CP122537.1"/>
</dbReference>
<keyword evidence="3" id="KW-1185">Reference proteome</keyword>
<evidence type="ECO:0000313" key="2">
    <source>
        <dbReference type="EMBL" id="WGH77633.1"/>
    </source>
</evidence>
<feature type="region of interest" description="Disordered" evidence="1">
    <location>
        <begin position="159"/>
        <end position="184"/>
    </location>
</feature>
<protein>
    <submittedName>
        <fullName evidence="2">Uncharacterized protein</fullName>
    </submittedName>
</protein>
<sequence length="184" mass="19295">MPVWLIHPDDRPDYYETIFDFAGFVEATRRGAPRLLVWTGRDDLDPAGLRATLRRIVAAEVEAARAQLAAGGPLAEDAQARKGLGLVLTLAASGTLIALRATPAGLALSALLGASGLLVGRSGATPPPDAAATLEAEIARVQSATDAALRDLTLRLHPELAPEGGDPEAWPLPQAVRDVMDRTP</sequence>
<accession>A0ABY8L8E6</accession>
<reference evidence="2 3" key="1">
    <citation type="submission" date="2023-04" db="EMBL/GenBank/DDBJ databases">
        <title>Jannaschia ovalis sp. nov., a marine bacterium isolated from sea tidal flat.</title>
        <authorList>
            <person name="Kwon D.Y."/>
            <person name="Kim J.-J."/>
        </authorList>
    </citation>
    <scope>NUCLEOTIDE SEQUENCE [LARGE SCALE GENOMIC DNA]</scope>
    <source>
        <strain evidence="2 3">GRR-S6-38</strain>
    </source>
</reference>
<name>A0ABY8L8E6_9RHOB</name>
<dbReference type="EMBL" id="CP122537">
    <property type="protein sequence ID" value="WGH77633.1"/>
    <property type="molecule type" value="Genomic_DNA"/>
</dbReference>
<evidence type="ECO:0000256" key="1">
    <source>
        <dbReference type="SAM" id="MobiDB-lite"/>
    </source>
</evidence>
<evidence type="ECO:0000313" key="3">
    <source>
        <dbReference type="Proteomes" id="UP001243420"/>
    </source>
</evidence>
<proteinExistence type="predicted"/>
<organism evidence="2 3">
    <name type="scientific">Jannaschia ovalis</name>
    <dbReference type="NCBI Taxonomy" id="3038773"/>
    <lineage>
        <taxon>Bacteria</taxon>
        <taxon>Pseudomonadati</taxon>
        <taxon>Pseudomonadota</taxon>
        <taxon>Alphaproteobacteria</taxon>
        <taxon>Rhodobacterales</taxon>
        <taxon>Roseobacteraceae</taxon>
        <taxon>Jannaschia</taxon>
    </lineage>
</organism>
<gene>
    <name evidence="2" type="ORF">P8627_11350</name>
</gene>
<dbReference type="Proteomes" id="UP001243420">
    <property type="component" value="Chromosome"/>
</dbReference>